<dbReference type="Pfam" id="PF00350">
    <property type="entry name" value="Dynamin_N"/>
    <property type="match status" value="2"/>
</dbReference>
<keyword evidence="8" id="KW-1185">Reference proteome</keyword>
<dbReference type="CDD" id="cd09912">
    <property type="entry name" value="DLP_2"/>
    <property type="match status" value="1"/>
</dbReference>
<dbReference type="InterPro" id="IPR045063">
    <property type="entry name" value="Dynamin_N"/>
</dbReference>
<comment type="subcellular location">
    <subcellularLocation>
        <location evidence="1">Membrane</location>
    </subcellularLocation>
</comment>
<evidence type="ECO:0000256" key="3">
    <source>
        <dbReference type="ARBA" id="ARBA00022801"/>
    </source>
</evidence>
<keyword evidence="3" id="KW-0378">Hydrolase</keyword>
<feature type="domain" description="Dynamin N-terminal" evidence="6">
    <location>
        <begin position="38"/>
        <end position="193"/>
    </location>
</feature>
<evidence type="ECO:0000256" key="5">
    <source>
        <dbReference type="ARBA" id="ARBA00023136"/>
    </source>
</evidence>
<keyword evidence="2" id="KW-0547">Nucleotide-binding</keyword>
<dbReference type="SUPFAM" id="SSF52540">
    <property type="entry name" value="P-loop containing nucleoside triphosphate hydrolases"/>
    <property type="match status" value="2"/>
</dbReference>
<feature type="domain" description="Dynamin N-terminal" evidence="6">
    <location>
        <begin position="622"/>
        <end position="843"/>
    </location>
</feature>
<evidence type="ECO:0000256" key="4">
    <source>
        <dbReference type="ARBA" id="ARBA00023134"/>
    </source>
</evidence>
<proteinExistence type="predicted"/>
<protein>
    <submittedName>
        <fullName evidence="7">Dynamin family protein</fullName>
    </submittedName>
</protein>
<organism evidence="7 8">
    <name type="scientific">Halalkalibacter kiskunsagensis</name>
    <dbReference type="NCBI Taxonomy" id="1548599"/>
    <lineage>
        <taxon>Bacteria</taxon>
        <taxon>Bacillati</taxon>
        <taxon>Bacillota</taxon>
        <taxon>Bacilli</taxon>
        <taxon>Bacillales</taxon>
        <taxon>Bacillaceae</taxon>
        <taxon>Halalkalibacter</taxon>
    </lineage>
</organism>
<evidence type="ECO:0000313" key="8">
    <source>
        <dbReference type="Proteomes" id="UP001589838"/>
    </source>
</evidence>
<sequence length="1193" mass="138327">MSKTLSEITVGQITEVTEKERERYQLLEEKETSPSFQVSFCGHFSAGKSTILNHLLGSEMLPTSPIPTSANIIGIKNGNLGLTVNQTNGDKKEWQGEIPWQRVREWGMDGGGITSLTIQAPLPFLGDSSIIYDTPGVDSTDPTHQSVTLEALYTTDFIVYVMDYNHVQSETNLSFLKQLSDELKPLYLVINQIDKHDENELSFQSFDQSVRDTFQTWGINIIKLCYTSMKARDHHLNQLVQFEKDMKTLLYYGETLVPYAKQRLQQGYYLSILSRLEEDKEEDLDQVKERMKQEGFTLKQLDKRQTLAISYDQIFHAKKYFEEDFENKWQKLVKDITIFPYTTTELVRNWIESIQPGFKVGFLFSKKKTEEEQKVRLKSLLEETEDKVKSQLEFHLHRLFQTYNFTLLTNREEVERAIEHLHATIDASFFENAVQTGPKNREYVYTFTKDRTIAIVKELRQKSASVIALMTKGMETHWEKSRNEIEKELEQLHEIDSFVMQLNKIEDSYNKVIEGHQEKVKRFEDTGAFERVIIETMDKETPAFTATSLLSSVTLPEESVIETKWEQEDYIQHNDFNEEQSNKWINDVLAALRPFSTEERMEYERTVLQERLHRFQDQTFTISLFGAFSAGKSSFANALLGETILPVSPHPTTATINIVKKSEDGHRSKTAVVNVKTREQLAMEIQSVAEQLDSEVTLDTIASWKESLDATTSWQKTYQAYIATLKKSLLEEKFELGTSFQVELADLQPFVANEHNACLIDSVTLYYDCPLTEKGIILVDTPGVNSIHGRHTNVAFKQLRDSDAIFYLTYYNHAFSKADQQFLQQMAKVNEGFRSDKLYFVLNAADLASSPFELNGVKKHVHDQLVTNGVKNPRLYPLSSKKGLEGKRNSRSGDELFDHFEKAFYQNTITELKRLSYDLVKEEVMRYQSVLEKGLEYATIEESGKEEKREQLVTSIAHWEKQIQNLTPLTAYSTSKQEVSQLFLYLRERARYVLGDQFSESINVTTIVGSNKRMQQQALLTALKEWRSEGEHFIKQELEATFVRIELALYKAIENWMNETVQEVRLMFPAFSFSHEIEKVSVTPDISERLIQLDIEQYMTYFQSLRNFFEQGKLKTLKEDIINDSSKQVSKLLREIEQKTEERLTTIFEQLVVYSKDVLSQGLYREIARFDSLTDPKHLQSLKQELETFKRIK</sequence>
<reference evidence="7 8" key="1">
    <citation type="submission" date="2024-09" db="EMBL/GenBank/DDBJ databases">
        <authorList>
            <person name="Sun Q."/>
            <person name="Mori K."/>
        </authorList>
    </citation>
    <scope>NUCLEOTIDE SEQUENCE [LARGE SCALE GENOMIC DNA]</scope>
    <source>
        <strain evidence="7 8">NCAIM B.02610</strain>
    </source>
</reference>
<dbReference type="Proteomes" id="UP001589838">
    <property type="component" value="Unassembled WGS sequence"/>
</dbReference>
<dbReference type="PANTHER" id="PTHR10465">
    <property type="entry name" value="TRANSMEMBRANE GTPASE FZO1"/>
    <property type="match status" value="1"/>
</dbReference>
<dbReference type="EMBL" id="JBHLUX010000017">
    <property type="protein sequence ID" value="MFC0470244.1"/>
    <property type="molecule type" value="Genomic_DNA"/>
</dbReference>
<dbReference type="InterPro" id="IPR027094">
    <property type="entry name" value="Mitofusin_fam"/>
</dbReference>
<name>A0ABV6KAA3_9BACI</name>
<evidence type="ECO:0000313" key="7">
    <source>
        <dbReference type="EMBL" id="MFC0470244.1"/>
    </source>
</evidence>
<keyword evidence="5" id="KW-0472">Membrane</keyword>
<dbReference type="RefSeq" id="WP_335958963.1">
    <property type="nucleotide sequence ID" value="NZ_JAXBLX010000003.1"/>
</dbReference>
<comment type="caution">
    <text evidence="7">The sequence shown here is derived from an EMBL/GenBank/DDBJ whole genome shotgun (WGS) entry which is preliminary data.</text>
</comment>
<accession>A0ABV6KAA3</accession>
<evidence type="ECO:0000256" key="1">
    <source>
        <dbReference type="ARBA" id="ARBA00004370"/>
    </source>
</evidence>
<evidence type="ECO:0000256" key="2">
    <source>
        <dbReference type="ARBA" id="ARBA00022741"/>
    </source>
</evidence>
<evidence type="ECO:0000259" key="6">
    <source>
        <dbReference type="Pfam" id="PF00350"/>
    </source>
</evidence>
<gene>
    <name evidence="7" type="ORF">ACFFHM_06810</name>
</gene>
<dbReference type="Gene3D" id="3.40.50.300">
    <property type="entry name" value="P-loop containing nucleotide triphosphate hydrolases"/>
    <property type="match status" value="2"/>
</dbReference>
<keyword evidence="4" id="KW-0342">GTP-binding</keyword>
<dbReference type="PANTHER" id="PTHR10465:SF0">
    <property type="entry name" value="SARCALUMENIN"/>
    <property type="match status" value="1"/>
</dbReference>
<dbReference type="InterPro" id="IPR027417">
    <property type="entry name" value="P-loop_NTPase"/>
</dbReference>